<organism evidence="2">
    <name type="scientific">uncultured Desulfovibrio sp</name>
    <dbReference type="NCBI Taxonomy" id="167968"/>
    <lineage>
        <taxon>Bacteria</taxon>
        <taxon>Pseudomonadati</taxon>
        <taxon>Thermodesulfobacteriota</taxon>
        <taxon>Desulfovibrionia</taxon>
        <taxon>Desulfovibrionales</taxon>
        <taxon>Desulfovibrionaceae</taxon>
        <taxon>Desulfovibrio</taxon>
        <taxon>environmental samples</taxon>
    </lineage>
</organism>
<dbReference type="RefSeq" id="WP_179980771.1">
    <property type="nucleotide sequence ID" value="NZ_LT608333.1"/>
</dbReference>
<evidence type="ECO:0000259" key="1">
    <source>
        <dbReference type="Pfam" id="PF14361"/>
    </source>
</evidence>
<dbReference type="EMBL" id="FMJC01000002">
    <property type="protein sequence ID" value="SCM73612.1"/>
    <property type="molecule type" value="Genomic_DNA"/>
</dbReference>
<name>A0A212L7R2_9BACT</name>
<dbReference type="AlphaFoldDB" id="A0A212L7R2"/>
<feature type="domain" description="RsbT co-antagonist protein RsbRD N-terminal" evidence="1">
    <location>
        <begin position="13"/>
        <end position="148"/>
    </location>
</feature>
<sequence length="177" mass="20217">MKAMALFREHKSEIVRLWAEEVFNTYPFETTGFLRTREDPFSNPVANMTKEAADALYDAMSGEHVDPGQTKHALERFIKLRAVQKFAPSQGLGVFFLMKPILREHLLPKFMALGDVAPYLEAESRLDSLTLLAFDMYTEAREVLANLRITEIRNQHAQLARWAQQLEGGSPHPADER</sequence>
<proteinExistence type="predicted"/>
<evidence type="ECO:0000313" key="2">
    <source>
        <dbReference type="EMBL" id="SCM73612.1"/>
    </source>
</evidence>
<protein>
    <recommendedName>
        <fullName evidence="1">RsbT co-antagonist protein RsbRD N-terminal domain-containing protein</fullName>
    </recommendedName>
</protein>
<dbReference type="Pfam" id="PF14361">
    <property type="entry name" value="RsbRD_N"/>
    <property type="match status" value="1"/>
</dbReference>
<accession>A0A212L7R2</accession>
<dbReference type="InterPro" id="IPR025751">
    <property type="entry name" value="RsbRD_N_dom"/>
</dbReference>
<reference evidence="2" key="1">
    <citation type="submission" date="2016-08" db="EMBL/GenBank/DDBJ databases">
        <authorList>
            <person name="Seilhamer J.J."/>
        </authorList>
    </citation>
    <scope>NUCLEOTIDE SEQUENCE</scope>
    <source>
        <strain evidence="2">86-1</strain>
    </source>
</reference>
<gene>
    <name evidence="2" type="ORF">KL86DES1_21414</name>
</gene>